<accession>A0A426ZTK3</accession>
<gene>
    <name evidence="2" type="ORF">B296_00028891</name>
</gene>
<dbReference type="EMBL" id="AMZH03005101">
    <property type="protein sequence ID" value="RRT67260.1"/>
    <property type="molecule type" value="Genomic_DNA"/>
</dbReference>
<name>A0A426ZTK3_ENSVE</name>
<protein>
    <submittedName>
        <fullName evidence="2">Uncharacterized protein</fullName>
    </submittedName>
</protein>
<comment type="caution">
    <text evidence="2">The sequence shown here is derived from an EMBL/GenBank/DDBJ whole genome shotgun (WGS) entry which is preliminary data.</text>
</comment>
<sequence length="175" mass="19735">MNTKLPLLPQYERKDLFAVRGKDVFSESISVDSRWFGWNLAVGRGGRARVDSTRGAVEVDTWLIEREEKRRCGGVPWFVNRKRDSGGDASLILVAVIRSALTPHPKGLLKSFIVWPPFSFSFFLEFASRVRVGNGDVAAFGLITISKEKQLRRDGSRERADVRRRPAGGQPRGQY</sequence>
<organism evidence="2 3">
    <name type="scientific">Ensete ventricosum</name>
    <name type="common">Abyssinian banana</name>
    <name type="synonym">Musa ensete</name>
    <dbReference type="NCBI Taxonomy" id="4639"/>
    <lineage>
        <taxon>Eukaryota</taxon>
        <taxon>Viridiplantae</taxon>
        <taxon>Streptophyta</taxon>
        <taxon>Embryophyta</taxon>
        <taxon>Tracheophyta</taxon>
        <taxon>Spermatophyta</taxon>
        <taxon>Magnoliopsida</taxon>
        <taxon>Liliopsida</taxon>
        <taxon>Zingiberales</taxon>
        <taxon>Musaceae</taxon>
        <taxon>Ensete</taxon>
    </lineage>
</organism>
<feature type="region of interest" description="Disordered" evidence="1">
    <location>
        <begin position="153"/>
        <end position="175"/>
    </location>
</feature>
<dbReference type="AlphaFoldDB" id="A0A426ZTK3"/>
<evidence type="ECO:0000313" key="2">
    <source>
        <dbReference type="EMBL" id="RRT67260.1"/>
    </source>
</evidence>
<evidence type="ECO:0000256" key="1">
    <source>
        <dbReference type="SAM" id="MobiDB-lite"/>
    </source>
</evidence>
<dbReference type="Proteomes" id="UP000287651">
    <property type="component" value="Unassembled WGS sequence"/>
</dbReference>
<evidence type="ECO:0000313" key="3">
    <source>
        <dbReference type="Proteomes" id="UP000287651"/>
    </source>
</evidence>
<feature type="compositionally biased region" description="Basic and acidic residues" evidence="1">
    <location>
        <begin position="153"/>
        <end position="164"/>
    </location>
</feature>
<reference evidence="2 3" key="1">
    <citation type="journal article" date="2014" name="Agronomy (Basel)">
        <title>A Draft Genome Sequence for Ensete ventricosum, the Drought-Tolerant Tree Against Hunger.</title>
        <authorList>
            <person name="Harrison J."/>
            <person name="Moore K.A."/>
            <person name="Paszkiewicz K."/>
            <person name="Jones T."/>
            <person name="Grant M."/>
            <person name="Ambacheew D."/>
            <person name="Muzemil S."/>
            <person name="Studholme D.J."/>
        </authorList>
    </citation>
    <scope>NUCLEOTIDE SEQUENCE [LARGE SCALE GENOMIC DNA]</scope>
</reference>
<proteinExistence type="predicted"/>